<comment type="caution">
    <text evidence="2">The sequence shown here is derived from an EMBL/GenBank/DDBJ whole genome shotgun (WGS) entry which is preliminary data.</text>
</comment>
<feature type="region of interest" description="Disordered" evidence="1">
    <location>
        <begin position="1"/>
        <end position="49"/>
    </location>
</feature>
<evidence type="ECO:0000313" key="3">
    <source>
        <dbReference type="Proteomes" id="UP001140949"/>
    </source>
</evidence>
<protein>
    <submittedName>
        <fullName evidence="2">Uncharacterized protein</fullName>
    </submittedName>
</protein>
<keyword evidence="3" id="KW-1185">Reference proteome</keyword>
<accession>A0AAX6EQ38</accession>
<dbReference type="AlphaFoldDB" id="A0AAX6EQ38"/>
<dbReference type="EMBL" id="JANAVB010035017">
    <property type="protein sequence ID" value="KAJ6806058.1"/>
    <property type="molecule type" value="Genomic_DNA"/>
</dbReference>
<proteinExistence type="predicted"/>
<dbReference type="Proteomes" id="UP001140949">
    <property type="component" value="Unassembled WGS sequence"/>
</dbReference>
<reference evidence="2" key="2">
    <citation type="submission" date="2023-04" db="EMBL/GenBank/DDBJ databases">
        <authorList>
            <person name="Bruccoleri R.E."/>
            <person name="Oakeley E.J."/>
            <person name="Faust A.-M."/>
            <person name="Dessus-Babus S."/>
            <person name="Altorfer M."/>
            <person name="Burckhardt D."/>
            <person name="Oertli M."/>
            <person name="Naumann U."/>
            <person name="Petersen F."/>
            <person name="Wong J."/>
        </authorList>
    </citation>
    <scope>NUCLEOTIDE SEQUENCE</scope>
    <source>
        <strain evidence="2">GSM-AAB239-AS_SAM_17_03QT</strain>
        <tissue evidence="2">Leaf</tissue>
    </source>
</reference>
<evidence type="ECO:0000256" key="1">
    <source>
        <dbReference type="SAM" id="MobiDB-lite"/>
    </source>
</evidence>
<reference evidence="2" key="1">
    <citation type="journal article" date="2023" name="GigaByte">
        <title>Genome assembly of the bearded iris, Iris pallida Lam.</title>
        <authorList>
            <person name="Bruccoleri R.E."/>
            <person name="Oakeley E.J."/>
            <person name="Faust A.M.E."/>
            <person name="Altorfer M."/>
            <person name="Dessus-Babus S."/>
            <person name="Burckhardt D."/>
            <person name="Oertli M."/>
            <person name="Naumann U."/>
            <person name="Petersen F."/>
            <person name="Wong J."/>
        </authorList>
    </citation>
    <scope>NUCLEOTIDE SEQUENCE</scope>
    <source>
        <strain evidence="2">GSM-AAB239-AS_SAM_17_03QT</strain>
    </source>
</reference>
<evidence type="ECO:0000313" key="2">
    <source>
        <dbReference type="EMBL" id="KAJ6806058.1"/>
    </source>
</evidence>
<name>A0AAX6EQ38_IRIPA</name>
<organism evidence="2 3">
    <name type="scientific">Iris pallida</name>
    <name type="common">Sweet iris</name>
    <dbReference type="NCBI Taxonomy" id="29817"/>
    <lineage>
        <taxon>Eukaryota</taxon>
        <taxon>Viridiplantae</taxon>
        <taxon>Streptophyta</taxon>
        <taxon>Embryophyta</taxon>
        <taxon>Tracheophyta</taxon>
        <taxon>Spermatophyta</taxon>
        <taxon>Magnoliopsida</taxon>
        <taxon>Liliopsida</taxon>
        <taxon>Asparagales</taxon>
        <taxon>Iridaceae</taxon>
        <taxon>Iridoideae</taxon>
        <taxon>Irideae</taxon>
        <taxon>Iris</taxon>
    </lineage>
</organism>
<gene>
    <name evidence="2" type="ORF">M6B38_176785</name>
</gene>
<sequence>MAATPTRMAAITPATEPSEAEPPPQRRDLGESSAMRGFPGDSGGDQARTLRRYCFPNDSPGGWMVVS</sequence>